<feature type="transmembrane region" description="Helical" evidence="1">
    <location>
        <begin position="129"/>
        <end position="147"/>
    </location>
</feature>
<feature type="transmembrane region" description="Helical" evidence="1">
    <location>
        <begin position="31"/>
        <end position="53"/>
    </location>
</feature>
<feature type="transmembrane region" description="Helical" evidence="1">
    <location>
        <begin position="74"/>
        <end position="94"/>
    </location>
</feature>
<feature type="transmembrane region" description="Helical" evidence="1">
    <location>
        <begin position="7"/>
        <end position="25"/>
    </location>
</feature>
<dbReference type="Proteomes" id="UP000242972">
    <property type="component" value="Unassembled WGS sequence"/>
</dbReference>
<feature type="transmembrane region" description="Helical" evidence="1">
    <location>
        <begin position="210"/>
        <end position="231"/>
    </location>
</feature>
<evidence type="ECO:0000313" key="2">
    <source>
        <dbReference type="EMBL" id="PSR32504.1"/>
    </source>
</evidence>
<feature type="transmembrane region" description="Helical" evidence="1">
    <location>
        <begin position="100"/>
        <end position="120"/>
    </location>
</feature>
<keyword evidence="1" id="KW-0472">Membrane</keyword>
<reference evidence="2 3" key="1">
    <citation type="journal article" date="2014" name="BMC Genomics">
        <title>Comparison of environmental and isolate Sulfobacillus genomes reveals diverse carbon, sulfur, nitrogen, and hydrogen metabolisms.</title>
        <authorList>
            <person name="Justice N.B."/>
            <person name="Norman A."/>
            <person name="Brown C.T."/>
            <person name="Singh A."/>
            <person name="Thomas B.C."/>
            <person name="Banfield J.F."/>
        </authorList>
    </citation>
    <scope>NUCLEOTIDE SEQUENCE [LARGE SCALE GENOMIC DNA]</scope>
    <source>
        <strain evidence="2">AMDSBA4</strain>
    </source>
</reference>
<feature type="transmembrane region" description="Helical" evidence="1">
    <location>
        <begin position="243"/>
        <end position="262"/>
    </location>
</feature>
<protein>
    <submittedName>
        <fullName evidence="2">Uncharacterized protein</fullName>
    </submittedName>
</protein>
<keyword evidence="1" id="KW-1133">Transmembrane helix</keyword>
<dbReference type="InterPro" id="IPR037185">
    <property type="entry name" value="EmrE-like"/>
</dbReference>
<feature type="transmembrane region" description="Helical" evidence="1">
    <location>
        <begin position="184"/>
        <end position="204"/>
    </location>
</feature>
<organism evidence="2 3">
    <name type="scientific">Sulfobacillus benefaciens</name>
    <dbReference type="NCBI Taxonomy" id="453960"/>
    <lineage>
        <taxon>Bacteria</taxon>
        <taxon>Bacillati</taxon>
        <taxon>Bacillota</taxon>
        <taxon>Clostridia</taxon>
        <taxon>Eubacteriales</taxon>
        <taxon>Clostridiales Family XVII. Incertae Sedis</taxon>
        <taxon>Sulfobacillus</taxon>
    </lineage>
</organism>
<keyword evidence="1" id="KW-0812">Transmembrane</keyword>
<proteinExistence type="predicted"/>
<dbReference type="EMBL" id="PXYW01000039">
    <property type="protein sequence ID" value="PSR32504.1"/>
    <property type="molecule type" value="Genomic_DNA"/>
</dbReference>
<feature type="transmembrane region" description="Helical" evidence="1">
    <location>
        <begin position="153"/>
        <end position="172"/>
    </location>
</feature>
<dbReference type="AlphaFoldDB" id="A0A2T2XDA6"/>
<evidence type="ECO:0000256" key="1">
    <source>
        <dbReference type="SAM" id="Phobius"/>
    </source>
</evidence>
<evidence type="ECO:0000313" key="3">
    <source>
        <dbReference type="Proteomes" id="UP000242972"/>
    </source>
</evidence>
<comment type="caution">
    <text evidence="2">The sequence shown here is derived from an EMBL/GenBank/DDBJ whole genome shotgun (WGS) entry which is preliminary data.</text>
</comment>
<feature type="transmembrane region" description="Helical" evidence="1">
    <location>
        <begin position="268"/>
        <end position="288"/>
    </location>
</feature>
<sequence length="298" mass="31924">MIRQDSLGRWSAFGAGCFFGINSAVVKLGTLHGVSILTLLLTQYGCALVWFGIKSLRTLARDPSDTLRSLLRHRAHWVAGIASALTGLLYYAAIATTRPSIAALGLFQYPWILVVLAAVFDRERVTRRALGVVGLIGIGTILTLGTTASSLSILGLILSLFAAGAFATYLWSLQRIVPTPRAQWLVIGIATIITASLGVMHPQLLSPLTAMSLVFGVCSALCGLILTFELLSFAARQIAPTALAPWTTAELPVAVGLSWILWGPAPHVTQLLGLVLMVGSLVWLQYHAMRSLVNHSSR</sequence>
<dbReference type="SUPFAM" id="SSF103481">
    <property type="entry name" value="Multidrug resistance efflux transporter EmrE"/>
    <property type="match status" value="2"/>
</dbReference>
<accession>A0A2T2XDA6</accession>
<name>A0A2T2XDA6_9FIRM</name>
<gene>
    <name evidence="2" type="ORF">C7B46_14140</name>
</gene>